<feature type="transmembrane region" description="Helical" evidence="1">
    <location>
        <begin position="40"/>
        <end position="59"/>
    </location>
</feature>
<keyword evidence="1" id="KW-0472">Membrane</keyword>
<name>A0A0W0X4K3_9GAMM</name>
<evidence type="ECO:0000313" key="2">
    <source>
        <dbReference type="EMBL" id="KTD39518.1"/>
    </source>
</evidence>
<comment type="caution">
    <text evidence="2">The sequence shown here is derived from an EMBL/GenBank/DDBJ whole genome shotgun (WGS) entry which is preliminary data.</text>
</comment>
<keyword evidence="1" id="KW-0812">Transmembrane</keyword>
<dbReference type="EMBL" id="LNYP01000019">
    <property type="protein sequence ID" value="KTD39518.1"/>
    <property type="molecule type" value="Genomic_DNA"/>
</dbReference>
<feature type="transmembrane region" description="Helical" evidence="1">
    <location>
        <begin position="65"/>
        <end position="87"/>
    </location>
</feature>
<evidence type="ECO:0000313" key="3">
    <source>
        <dbReference type="Proteomes" id="UP000054858"/>
    </source>
</evidence>
<feature type="transmembrane region" description="Helical" evidence="1">
    <location>
        <begin position="107"/>
        <end position="126"/>
    </location>
</feature>
<dbReference type="PATRIC" id="fig|29423.5.peg.992"/>
<keyword evidence="1" id="KW-1133">Transmembrane helix</keyword>
<dbReference type="Proteomes" id="UP000054858">
    <property type="component" value="Unassembled WGS sequence"/>
</dbReference>
<sequence>MISIFLATVIGWYLVITSLLLIFKHELVRPVMSEIMTHRALLFILAIITLILGLLLVTSHNIWVMGWPVIITLFAWLILLSGIVRLFFPDVAAKMGQSFLERPARMIVAGVVFLVIGIFLLFKVYFG</sequence>
<evidence type="ECO:0000256" key="1">
    <source>
        <dbReference type="SAM" id="Phobius"/>
    </source>
</evidence>
<accession>A0A0W0X4K3</accession>
<protein>
    <submittedName>
        <fullName evidence="2">Integral membrane protein (PIN domain superfamily)</fullName>
    </submittedName>
</protein>
<dbReference type="AlphaFoldDB" id="A0A0W0X4K3"/>
<feature type="transmembrane region" description="Helical" evidence="1">
    <location>
        <begin position="6"/>
        <end position="28"/>
    </location>
</feature>
<gene>
    <name evidence="2" type="ORF">Loak_0944</name>
</gene>
<organism evidence="2 3">
    <name type="scientific">Legionella oakridgensis</name>
    <dbReference type="NCBI Taxonomy" id="29423"/>
    <lineage>
        <taxon>Bacteria</taxon>
        <taxon>Pseudomonadati</taxon>
        <taxon>Pseudomonadota</taxon>
        <taxon>Gammaproteobacteria</taxon>
        <taxon>Legionellales</taxon>
        <taxon>Legionellaceae</taxon>
        <taxon>Legionella</taxon>
    </lineage>
</organism>
<reference evidence="2 3" key="1">
    <citation type="submission" date="2015-11" db="EMBL/GenBank/DDBJ databases">
        <title>Genomic analysis of 38 Legionella species identifies large and diverse effector repertoires.</title>
        <authorList>
            <person name="Burstein D."/>
            <person name="Amaro F."/>
            <person name="Zusman T."/>
            <person name="Lifshitz Z."/>
            <person name="Cohen O."/>
            <person name="Gilbert J.A."/>
            <person name="Pupko T."/>
            <person name="Shuman H.A."/>
            <person name="Segal G."/>
        </authorList>
    </citation>
    <scope>NUCLEOTIDE SEQUENCE [LARGE SCALE GENOMIC DNA]</scope>
    <source>
        <strain evidence="2 3">Oak Ridge-10</strain>
    </source>
</reference>
<dbReference type="RefSeq" id="WP_025385600.1">
    <property type="nucleotide sequence ID" value="NZ_LCUA01000032.1"/>
</dbReference>
<proteinExistence type="predicted"/>